<organism evidence="2 3">
    <name type="scientific">Vitis vinifera</name>
    <name type="common">Grape</name>
    <dbReference type="NCBI Taxonomy" id="29760"/>
    <lineage>
        <taxon>Eukaryota</taxon>
        <taxon>Viridiplantae</taxon>
        <taxon>Streptophyta</taxon>
        <taxon>Embryophyta</taxon>
        <taxon>Tracheophyta</taxon>
        <taxon>Spermatophyta</taxon>
        <taxon>Magnoliopsida</taxon>
        <taxon>eudicotyledons</taxon>
        <taxon>Gunneridae</taxon>
        <taxon>Pentapetalae</taxon>
        <taxon>rosids</taxon>
        <taxon>Vitales</taxon>
        <taxon>Vitaceae</taxon>
        <taxon>Viteae</taxon>
        <taxon>Vitis</taxon>
    </lineage>
</organism>
<evidence type="ECO:0000313" key="2">
    <source>
        <dbReference type="EMBL" id="WKA07936.1"/>
    </source>
</evidence>
<evidence type="ECO:0000313" key="3">
    <source>
        <dbReference type="Proteomes" id="UP001227230"/>
    </source>
</evidence>
<protein>
    <recommendedName>
        <fullName evidence="1">Retrotransposon gag domain-containing protein</fullName>
    </recommendedName>
</protein>
<proteinExistence type="predicted"/>
<evidence type="ECO:0000259" key="1">
    <source>
        <dbReference type="Pfam" id="PF03732"/>
    </source>
</evidence>
<dbReference type="Pfam" id="PF03732">
    <property type="entry name" value="Retrotrans_gag"/>
    <property type="match status" value="1"/>
</dbReference>
<accession>A0ABY9DNE0</accession>
<name>A0ABY9DNE0_VITVI</name>
<dbReference type="Proteomes" id="UP001227230">
    <property type="component" value="Chromosome 17"/>
</dbReference>
<feature type="domain" description="Retrotransposon gag" evidence="1">
    <location>
        <begin position="10"/>
        <end position="80"/>
    </location>
</feature>
<reference evidence="2 3" key="1">
    <citation type="journal article" date="2023" name="Hortic Res">
        <title>The complete reference genome for grapevine (Vitis vinifera L.) genetics and breeding.</title>
        <authorList>
            <person name="Shi X."/>
            <person name="Cao S."/>
            <person name="Wang X."/>
            <person name="Huang S."/>
            <person name="Wang Y."/>
            <person name="Liu Z."/>
            <person name="Liu W."/>
            <person name="Leng X."/>
            <person name="Peng Y."/>
            <person name="Wang N."/>
            <person name="Wang Y."/>
            <person name="Ma Z."/>
            <person name="Xu X."/>
            <person name="Zhang F."/>
            <person name="Xue H."/>
            <person name="Zhong H."/>
            <person name="Wang Y."/>
            <person name="Zhang K."/>
            <person name="Velt A."/>
            <person name="Avia K."/>
            <person name="Holtgrawe D."/>
            <person name="Grimplet J."/>
            <person name="Matus J.T."/>
            <person name="Ware D."/>
            <person name="Wu X."/>
            <person name="Wang H."/>
            <person name="Liu C."/>
            <person name="Fang Y."/>
            <person name="Rustenholz C."/>
            <person name="Cheng Z."/>
            <person name="Xiao H."/>
            <person name="Zhou Y."/>
        </authorList>
    </citation>
    <scope>NUCLEOTIDE SEQUENCE [LARGE SCALE GENOMIC DNA]</scope>
    <source>
        <strain evidence="3">cv. Pinot noir / PN40024</strain>
        <tissue evidence="2">Leaf</tissue>
    </source>
</reference>
<dbReference type="InterPro" id="IPR005162">
    <property type="entry name" value="Retrotrans_gag_dom"/>
</dbReference>
<sequence>MEDDAESGRPQITTWKTLKKELKDQFLPTNTAWVAREALKRLKHIGSVRDYVKEFSSLMLDIKNMLEEDKLFNFMFGLQEWAQTELRR</sequence>
<dbReference type="EMBL" id="CP126664">
    <property type="protein sequence ID" value="WKA07936.1"/>
    <property type="molecule type" value="Genomic_DNA"/>
</dbReference>
<keyword evidence="3" id="KW-1185">Reference proteome</keyword>
<gene>
    <name evidence="2" type="ORF">VitviT2T_025706</name>
</gene>